<gene>
    <name evidence="1" type="ORF">SAMN05216218_10945</name>
</gene>
<dbReference type="STRING" id="660518.SAMN05216218_10945"/>
<proteinExistence type="predicted"/>
<dbReference type="PROSITE" id="PS51257">
    <property type="entry name" value="PROKAR_LIPOPROTEIN"/>
    <property type="match status" value="1"/>
</dbReference>
<sequence>MRRRTFIATAGTLLTAGCGALDSSGRGGGPGAHIDGFINDSNSSDFSFGNMGSERNFSMGDFDEVDFEFNESSFEANFDSRFGENAGPTPTPVETDPKATELMATSMDRIRETYATYVGYAGPEANLLDVDATTESFHAPKIRTLAQNARAPLEKATEYAPEGQKNIILSLVQVTTFLEDLARVREALIDAYDEFLFAVERIYAESTLRAEQTTYNIDDYRDEAQSLYRPLKNEIDAEAVSVFNPIGKVYEEKIDQVRAELQAFREVRAGVKSAARGIDAFNQGVPRFYEQNYERALSPLSTAQFSFGSAQSSFGIVDESTGIQEKANEVAGVMEALEAAAGALHRASEVKVDDEPQPEFFEARRAAERAVESNDIASDMRTAEQIIT</sequence>
<keyword evidence="2" id="KW-1185">Reference proteome</keyword>
<dbReference type="AlphaFoldDB" id="A0A1G7NKN8"/>
<organism evidence="1 2">
    <name type="scientific">Halorientalis regularis</name>
    <dbReference type="NCBI Taxonomy" id="660518"/>
    <lineage>
        <taxon>Archaea</taxon>
        <taxon>Methanobacteriati</taxon>
        <taxon>Methanobacteriota</taxon>
        <taxon>Stenosarchaea group</taxon>
        <taxon>Halobacteria</taxon>
        <taxon>Halobacteriales</taxon>
        <taxon>Haloarculaceae</taxon>
        <taxon>Halorientalis</taxon>
    </lineage>
</organism>
<accession>A0A1G7NKN8</accession>
<dbReference type="Proteomes" id="UP000199076">
    <property type="component" value="Unassembled WGS sequence"/>
</dbReference>
<evidence type="ECO:0000313" key="2">
    <source>
        <dbReference type="Proteomes" id="UP000199076"/>
    </source>
</evidence>
<name>A0A1G7NKN8_9EURY</name>
<evidence type="ECO:0000313" key="1">
    <source>
        <dbReference type="EMBL" id="SDF74685.1"/>
    </source>
</evidence>
<dbReference type="EMBL" id="FNBK01000009">
    <property type="protein sequence ID" value="SDF74685.1"/>
    <property type="molecule type" value="Genomic_DNA"/>
</dbReference>
<reference evidence="2" key="1">
    <citation type="submission" date="2016-10" db="EMBL/GenBank/DDBJ databases">
        <authorList>
            <person name="Varghese N."/>
            <person name="Submissions S."/>
        </authorList>
    </citation>
    <scope>NUCLEOTIDE SEQUENCE [LARGE SCALE GENOMIC DNA]</scope>
    <source>
        <strain evidence="2">IBRC-M 10760</strain>
    </source>
</reference>
<protein>
    <recommendedName>
        <fullName evidence="3">DUF3829 domain-containing protein</fullName>
    </recommendedName>
</protein>
<evidence type="ECO:0008006" key="3">
    <source>
        <dbReference type="Google" id="ProtNLM"/>
    </source>
</evidence>